<evidence type="ECO:0000256" key="2">
    <source>
        <dbReference type="ARBA" id="ARBA00022475"/>
    </source>
</evidence>
<accession>A0ABY9QXM4</accession>
<evidence type="ECO:0000256" key="3">
    <source>
        <dbReference type="ARBA" id="ARBA00022692"/>
    </source>
</evidence>
<dbReference type="RefSeq" id="WP_309540370.1">
    <property type="nucleotide sequence ID" value="NZ_CP133659.1"/>
</dbReference>
<evidence type="ECO:0000313" key="9">
    <source>
        <dbReference type="EMBL" id="WMW64270.1"/>
    </source>
</evidence>
<dbReference type="InterPro" id="IPR003838">
    <property type="entry name" value="ABC3_permease_C"/>
</dbReference>
<evidence type="ECO:0000256" key="7">
    <source>
        <dbReference type="SAM" id="Phobius"/>
    </source>
</evidence>
<dbReference type="EMBL" id="CP133659">
    <property type="protein sequence ID" value="WMW64270.1"/>
    <property type="molecule type" value="Genomic_DNA"/>
</dbReference>
<dbReference type="PIRSF" id="PIRSF003097">
    <property type="entry name" value="FtsX"/>
    <property type="match status" value="1"/>
</dbReference>
<dbReference type="PANTHER" id="PTHR47755">
    <property type="entry name" value="CELL DIVISION PROTEIN FTSX"/>
    <property type="match status" value="1"/>
</dbReference>
<keyword evidence="10" id="KW-1185">Reference proteome</keyword>
<dbReference type="PANTHER" id="PTHR47755:SF1">
    <property type="entry name" value="CELL DIVISION PROTEIN FTSX"/>
    <property type="match status" value="1"/>
</dbReference>
<feature type="transmembrane region" description="Helical" evidence="7">
    <location>
        <begin position="20"/>
        <end position="44"/>
    </location>
</feature>
<dbReference type="Proteomes" id="UP001180616">
    <property type="component" value="Chromosome"/>
</dbReference>
<keyword evidence="5 6" id="KW-0472">Membrane</keyword>
<feature type="transmembrane region" description="Helical" evidence="7">
    <location>
        <begin position="182"/>
        <end position="203"/>
    </location>
</feature>
<keyword evidence="2 6" id="KW-1003">Cell membrane</keyword>
<feature type="domain" description="ABC3 transporter permease C-terminal" evidence="8">
    <location>
        <begin position="190"/>
        <end position="298"/>
    </location>
</feature>
<protein>
    <recommendedName>
        <fullName evidence="6">Cell division protein FtsX</fullName>
    </recommendedName>
</protein>
<keyword evidence="6" id="KW-0132">Cell division</keyword>
<proteinExistence type="inferred from homology"/>
<organism evidence="9 10">
    <name type="scientific">Nitratidesulfovibrio liaohensis</name>
    <dbReference type="NCBI Taxonomy" id="2604158"/>
    <lineage>
        <taxon>Bacteria</taxon>
        <taxon>Pseudomonadati</taxon>
        <taxon>Thermodesulfobacteriota</taxon>
        <taxon>Desulfovibrionia</taxon>
        <taxon>Desulfovibrionales</taxon>
        <taxon>Desulfovibrionaceae</taxon>
        <taxon>Nitratidesulfovibrio</taxon>
    </lineage>
</organism>
<comment type="similarity">
    <text evidence="6">Belongs to the ABC-4 integral membrane protein family. FtsX subfamily.</text>
</comment>
<feature type="transmembrane region" description="Helical" evidence="7">
    <location>
        <begin position="277"/>
        <end position="297"/>
    </location>
</feature>
<evidence type="ECO:0000256" key="6">
    <source>
        <dbReference type="PIRNR" id="PIRNR003097"/>
    </source>
</evidence>
<keyword evidence="6" id="KW-0131">Cell cycle</keyword>
<evidence type="ECO:0000256" key="1">
    <source>
        <dbReference type="ARBA" id="ARBA00004651"/>
    </source>
</evidence>
<reference evidence="9" key="1">
    <citation type="submission" date="2023-09" db="EMBL/GenBank/DDBJ databases">
        <authorList>
            <consortium name="CW5 consortium"/>
            <person name="Lu C.-W."/>
        </authorList>
    </citation>
    <scope>NUCLEOTIDE SEQUENCE</scope>
    <source>
        <strain evidence="9">KPS</strain>
    </source>
</reference>
<gene>
    <name evidence="9" type="ORF">KPS_002272</name>
</gene>
<comment type="subcellular location">
    <subcellularLocation>
        <location evidence="1">Cell membrane</location>
        <topology evidence="1">Multi-pass membrane protein</topology>
    </subcellularLocation>
</comment>
<evidence type="ECO:0000313" key="10">
    <source>
        <dbReference type="Proteomes" id="UP001180616"/>
    </source>
</evidence>
<evidence type="ECO:0000256" key="5">
    <source>
        <dbReference type="ARBA" id="ARBA00023136"/>
    </source>
</evidence>
<sequence>MRTLFRLLGRGVADLFLHPWAQLLSMAAVTLVVFLSGLLLMALATVDAELSASRGETVYQVYWRPGTDMTHVRGQWEELRHMPWLASLETYSPDEALTALARRMGETTGQAAGLPALDMGFLSGKSPLPPTALLTFAPREADPEKWAADTQSFLKDMPGVERVAASPLRDELGKAWRSASRFVIWPTVGFLGVVLALVVGNTVRLTLSTRREEIEILQLVGARNWYIRLPLMVAGALQGLLGGGLACLQLLVVHWRFRTALNVPPLLLELRLPPPEQAALLLAVPVLMGILGSWIAVRSR</sequence>
<dbReference type="InterPro" id="IPR004513">
    <property type="entry name" value="FtsX"/>
</dbReference>
<keyword evidence="3 7" id="KW-0812">Transmembrane</keyword>
<keyword evidence="4 7" id="KW-1133">Transmembrane helix</keyword>
<feature type="transmembrane region" description="Helical" evidence="7">
    <location>
        <begin position="231"/>
        <end position="257"/>
    </location>
</feature>
<name>A0ABY9QXM4_9BACT</name>
<dbReference type="Pfam" id="PF02687">
    <property type="entry name" value="FtsX"/>
    <property type="match status" value="1"/>
</dbReference>
<evidence type="ECO:0000256" key="4">
    <source>
        <dbReference type="ARBA" id="ARBA00022989"/>
    </source>
</evidence>
<evidence type="ECO:0000259" key="8">
    <source>
        <dbReference type="Pfam" id="PF02687"/>
    </source>
</evidence>